<feature type="transmembrane region" description="Helical" evidence="1">
    <location>
        <begin position="409"/>
        <end position="428"/>
    </location>
</feature>
<dbReference type="Gene3D" id="3.60.10.10">
    <property type="entry name" value="Endonuclease/exonuclease/phosphatase"/>
    <property type="match status" value="1"/>
</dbReference>
<gene>
    <name evidence="4" type="ORF">HYFRA_00012828</name>
</gene>
<evidence type="ECO:0000259" key="3">
    <source>
        <dbReference type="Pfam" id="PF13409"/>
    </source>
</evidence>
<keyword evidence="1" id="KW-0472">Membrane</keyword>
<accession>A0A9N9PXM9</accession>
<reference evidence="4" key="1">
    <citation type="submission" date="2021-07" db="EMBL/GenBank/DDBJ databases">
        <authorList>
            <person name="Durling M."/>
        </authorList>
    </citation>
    <scope>NUCLEOTIDE SEQUENCE</scope>
</reference>
<keyword evidence="1" id="KW-1133">Transmembrane helix</keyword>
<dbReference type="PANTHER" id="PTHR32419">
    <property type="entry name" value="GLUTATHIONYL-HYDROQUINONE REDUCTASE"/>
    <property type="match status" value="1"/>
</dbReference>
<dbReference type="InterPro" id="IPR004045">
    <property type="entry name" value="Glutathione_S-Trfase_N"/>
</dbReference>
<dbReference type="GO" id="GO:0004364">
    <property type="term" value="F:glutathione transferase activity"/>
    <property type="evidence" value="ECO:0007669"/>
    <property type="project" value="InterPro"/>
</dbReference>
<dbReference type="InterPro" id="IPR036691">
    <property type="entry name" value="Endo/exonu/phosph_ase_sf"/>
</dbReference>
<feature type="domain" description="GST N-terminal" evidence="3">
    <location>
        <begin position="542"/>
        <end position="636"/>
    </location>
</feature>
<name>A0A9N9PXM9_9HELO</name>
<protein>
    <recommendedName>
        <fullName evidence="6">DNase I-like protein</fullName>
    </recommendedName>
</protein>
<dbReference type="Pfam" id="PF13410">
    <property type="entry name" value="GST_C_2"/>
    <property type="match status" value="1"/>
</dbReference>
<feature type="domain" description="Endonuclease/exonuclease/phosphatase" evidence="2">
    <location>
        <begin position="14"/>
        <end position="294"/>
    </location>
</feature>
<evidence type="ECO:0000259" key="2">
    <source>
        <dbReference type="Pfam" id="PF03372"/>
    </source>
</evidence>
<dbReference type="InterPro" id="IPR036249">
    <property type="entry name" value="Thioredoxin-like_sf"/>
</dbReference>
<evidence type="ECO:0000313" key="4">
    <source>
        <dbReference type="EMBL" id="CAG8959048.1"/>
    </source>
</evidence>
<dbReference type="Gene3D" id="3.40.30.10">
    <property type="entry name" value="Glutaredoxin"/>
    <property type="match status" value="1"/>
</dbReference>
<sequence length="814" mass="92275">MDFDEPCPTEINVITLNCWGLKYLAKFRNQRLEEIGKRLAAADPIPDIVGLQECWTQQDYQAIRKETKRILPYGKFYHSGIFGGGLAILSKWPIEESSMFRYPLNGRPTAFFRGDWFVGKGVASARIRYGPGKKDIVEVFTTHLHAPYEAEPNDSYICHRTAQAWEIAKLIRGASERGHLVLALGDFNMIPLSLAHRLISTHAPVRDVWLLLHPDSSLGASEDPVEKARRRPIPTAEFNITENGATCDSVLNTWRWNKAQQKLLGPNKAQIEIPGDCVDPKAKRLDYIFANTNYDPLNPENGGWAVKTAKVGMLSRHPDLQCSLSDHFSVETTLIHSKAIEAEASKEEEETALKKGAFLSSPTSSEFRSMNEQFKYSPPEHLPLQTYDEILAMIIKYRARENKQRRYRLCHFLAWLLVAIACLIAVWFSPRNYVSFILMFLSTFGLAGGVIDGLIGGLFVGSELRALKEFEWEISNARAAASGEPHVLAVEGVKDWSLSCLPKSQVALPPPPPRFSSVISPDPDSEFPAAKDRYALYIHLGCPWAHRVNIVYRLKHLESIIALSVVSIHRDGSNGWNFDGTSGSDATDLIEGVKNFRELYKKADPHYTGSYSVPLLWDREKKIIVNNDSVGIIRMLFDAFDAFLPEEIREVNKPGGGLRPESLKEEIDELSNSIELSYNWGTYKIGMAASQKDYDDSMKALFGLLGELDERLAKSRFLHGDHITETDIRFFPTTVRFDMAYYTIFQCNWKQIRYDYPNIHRWLRELYYEVDEESKGAFKSTTHFDIFMEGYALSAMRMDHVPWGPAVPIMPLDA</sequence>
<dbReference type="OrthoDB" id="387657at2759"/>
<dbReference type="SUPFAM" id="SSF52833">
    <property type="entry name" value="Thioredoxin-like"/>
    <property type="match status" value="1"/>
</dbReference>
<dbReference type="InterPro" id="IPR005135">
    <property type="entry name" value="Endo/exonuclease/phosphatase"/>
</dbReference>
<dbReference type="Proteomes" id="UP000696280">
    <property type="component" value="Unassembled WGS sequence"/>
</dbReference>
<comment type="caution">
    <text evidence="4">The sequence shown here is derived from an EMBL/GenBank/DDBJ whole genome shotgun (WGS) entry which is preliminary data.</text>
</comment>
<evidence type="ECO:0000313" key="5">
    <source>
        <dbReference type="Proteomes" id="UP000696280"/>
    </source>
</evidence>
<dbReference type="AlphaFoldDB" id="A0A9N9PXM9"/>
<proteinExistence type="predicted"/>
<feature type="transmembrane region" description="Helical" evidence="1">
    <location>
        <begin position="434"/>
        <end position="460"/>
    </location>
</feature>
<evidence type="ECO:0000256" key="1">
    <source>
        <dbReference type="SAM" id="Phobius"/>
    </source>
</evidence>
<dbReference type="GO" id="GO:0005737">
    <property type="term" value="C:cytoplasm"/>
    <property type="evidence" value="ECO:0007669"/>
    <property type="project" value="TreeGrafter"/>
</dbReference>
<keyword evidence="5" id="KW-1185">Reference proteome</keyword>
<dbReference type="SUPFAM" id="SSF47616">
    <property type="entry name" value="GST C-terminal domain-like"/>
    <property type="match status" value="1"/>
</dbReference>
<keyword evidence="1" id="KW-0812">Transmembrane</keyword>
<dbReference type="EMBL" id="CAJVRL010000088">
    <property type="protein sequence ID" value="CAG8959048.1"/>
    <property type="molecule type" value="Genomic_DNA"/>
</dbReference>
<dbReference type="InterPro" id="IPR016639">
    <property type="entry name" value="GST_Omega/GSH"/>
</dbReference>
<evidence type="ECO:0008006" key="6">
    <source>
        <dbReference type="Google" id="ProtNLM"/>
    </source>
</evidence>
<dbReference type="InterPro" id="IPR036282">
    <property type="entry name" value="Glutathione-S-Trfase_C_sf"/>
</dbReference>
<dbReference type="FunFam" id="3.60.10.10:FF:000059">
    <property type="entry name" value="Inositol phosphosphingolipids phospholipase C"/>
    <property type="match status" value="1"/>
</dbReference>
<dbReference type="Pfam" id="PF13409">
    <property type="entry name" value="GST_N_2"/>
    <property type="match status" value="1"/>
</dbReference>
<organism evidence="4 5">
    <name type="scientific">Hymenoscyphus fraxineus</name>
    <dbReference type="NCBI Taxonomy" id="746836"/>
    <lineage>
        <taxon>Eukaryota</taxon>
        <taxon>Fungi</taxon>
        <taxon>Dikarya</taxon>
        <taxon>Ascomycota</taxon>
        <taxon>Pezizomycotina</taxon>
        <taxon>Leotiomycetes</taxon>
        <taxon>Helotiales</taxon>
        <taxon>Helotiaceae</taxon>
        <taxon>Hymenoscyphus</taxon>
    </lineage>
</organism>
<dbReference type="Pfam" id="PF03372">
    <property type="entry name" value="Exo_endo_phos"/>
    <property type="match status" value="1"/>
</dbReference>
<dbReference type="SUPFAM" id="SSF56219">
    <property type="entry name" value="DNase I-like"/>
    <property type="match status" value="1"/>
</dbReference>
<dbReference type="PANTHER" id="PTHR32419:SF25">
    <property type="entry name" value="GLUTATHIONE S-TRANSFERASE (EUROFUNG)"/>
    <property type="match status" value="1"/>
</dbReference>
<dbReference type="Gene3D" id="1.20.1050.10">
    <property type="match status" value="1"/>
</dbReference>